<dbReference type="PANTHER" id="PTHR47478">
    <property type="match status" value="1"/>
</dbReference>
<dbReference type="PANTHER" id="PTHR47478:SF1">
    <property type="entry name" value="PYRIMIDINE 5'-NUCLEOTIDASE YJJG"/>
    <property type="match status" value="1"/>
</dbReference>
<dbReference type="GO" id="GO:0008253">
    <property type="term" value="F:5'-nucleotidase activity"/>
    <property type="evidence" value="ECO:0007669"/>
    <property type="project" value="InterPro"/>
</dbReference>
<dbReference type="InterPro" id="IPR011951">
    <property type="entry name" value="HAD-SF_hydro_IA_YjjG/PynA"/>
</dbReference>
<evidence type="ECO:0000313" key="2">
    <source>
        <dbReference type="Proteomes" id="UP000217918"/>
    </source>
</evidence>
<sequence>MKKYAILDLDDTLLDFKRGETVGIQRILQENGVSDLTAGFQTYLQINHDVWTQIEHGAAREPLLATRFTRTFAALGYHVDGQRLEQQYSQMLDQNFYTLAGATDFLADLNRHGLTVVAGTNGTKSIQLNRLAGAQLTAYFDRIFISEDIGFDKPDARFFTPIRQYYPDMTVANTLMIGDRLQSDILGAQNAGLESVWFNPTHANNSTTLHPTYEVASYAQITQLLLA</sequence>
<dbReference type="RefSeq" id="WP_096110489.1">
    <property type="nucleotide sequence ID" value="NZ_NVYO01000001.1"/>
</dbReference>
<dbReference type="NCBIfam" id="TIGR02254">
    <property type="entry name" value="YjjG_YfnB"/>
    <property type="match status" value="1"/>
</dbReference>
<accession>A0A2A3U1J0</accession>
<name>A0A2A3U1J0_LEVBR</name>
<gene>
    <name evidence="1" type="ORF">CNR29_13275</name>
</gene>
<organism evidence="1 2">
    <name type="scientific">Levilactobacillus brevis</name>
    <name type="common">Lactobacillus brevis</name>
    <dbReference type="NCBI Taxonomy" id="1580"/>
    <lineage>
        <taxon>Bacteria</taxon>
        <taxon>Bacillati</taxon>
        <taxon>Bacillota</taxon>
        <taxon>Bacilli</taxon>
        <taxon>Lactobacillales</taxon>
        <taxon>Lactobacillaceae</taxon>
        <taxon>Levilactobacillus</taxon>
    </lineage>
</organism>
<dbReference type="SFLD" id="SFLDG01129">
    <property type="entry name" value="C1.5:_HAD__Beta-PGM__Phosphata"/>
    <property type="match status" value="1"/>
</dbReference>
<dbReference type="PRINTS" id="PR00413">
    <property type="entry name" value="HADHALOGNASE"/>
</dbReference>
<dbReference type="Gene3D" id="1.10.150.240">
    <property type="entry name" value="Putative phosphatase, domain 2"/>
    <property type="match status" value="1"/>
</dbReference>
<proteinExistence type="predicted"/>
<dbReference type="Pfam" id="PF00702">
    <property type="entry name" value="Hydrolase"/>
    <property type="match status" value="1"/>
</dbReference>
<dbReference type="InterPro" id="IPR023198">
    <property type="entry name" value="PGP-like_dom2"/>
</dbReference>
<comment type="caution">
    <text evidence="1">The sequence shown here is derived from an EMBL/GenBank/DDBJ whole genome shotgun (WGS) entry which is preliminary data.</text>
</comment>
<dbReference type="InterPro" id="IPR006439">
    <property type="entry name" value="HAD-SF_hydro_IA"/>
</dbReference>
<dbReference type="InterPro" id="IPR036412">
    <property type="entry name" value="HAD-like_sf"/>
</dbReference>
<evidence type="ECO:0000313" key="1">
    <source>
        <dbReference type="EMBL" id="PBQ24941.1"/>
    </source>
</evidence>
<dbReference type="EMBL" id="NVYO01000001">
    <property type="protein sequence ID" value="PBQ24941.1"/>
    <property type="molecule type" value="Genomic_DNA"/>
</dbReference>
<dbReference type="InterPro" id="IPR052550">
    <property type="entry name" value="Pyrimidine_5'-ntase_YjjG"/>
</dbReference>
<dbReference type="SUPFAM" id="SSF56784">
    <property type="entry name" value="HAD-like"/>
    <property type="match status" value="1"/>
</dbReference>
<protein>
    <submittedName>
        <fullName evidence="1">Noncanonical pyrimidine nucleotidase, YjjG family</fullName>
    </submittedName>
</protein>
<dbReference type="InterPro" id="IPR023214">
    <property type="entry name" value="HAD_sf"/>
</dbReference>
<dbReference type="Proteomes" id="UP000217918">
    <property type="component" value="Unassembled WGS sequence"/>
</dbReference>
<dbReference type="SFLD" id="SFLDS00003">
    <property type="entry name" value="Haloacid_Dehalogenase"/>
    <property type="match status" value="1"/>
</dbReference>
<reference evidence="1 2" key="1">
    <citation type="submission" date="2017-09" db="EMBL/GenBank/DDBJ databases">
        <title>Genome sequence of Lactobacillus brevis D7.</title>
        <authorList>
            <person name="Kwon M.-S."/>
            <person name="Lim S.K."/>
            <person name="Choi H.-J."/>
        </authorList>
    </citation>
    <scope>NUCLEOTIDE SEQUENCE [LARGE SCALE GENOMIC DNA]</scope>
    <source>
        <strain evidence="1 2">D7</strain>
    </source>
</reference>
<dbReference type="NCBIfam" id="TIGR01549">
    <property type="entry name" value="HAD-SF-IA-v1"/>
    <property type="match status" value="1"/>
</dbReference>
<dbReference type="AlphaFoldDB" id="A0A2A3U1J0"/>
<dbReference type="Gene3D" id="3.40.50.1000">
    <property type="entry name" value="HAD superfamily/HAD-like"/>
    <property type="match status" value="1"/>
</dbReference>